<feature type="non-terminal residue" evidence="1">
    <location>
        <position position="1"/>
    </location>
</feature>
<comment type="caution">
    <text evidence="1">The sequence shown here is derived from an EMBL/GenBank/DDBJ whole genome shotgun (WGS) entry which is preliminary data.</text>
</comment>
<accession>A0ACA9NY88</accession>
<sequence length="51" mass="5409">VYGKFEMAGLSDDEEGEGENATGAKSREQPKEGNEEGTIGTRLLDSGDYGL</sequence>
<protein>
    <submittedName>
        <fullName evidence="1">6214_t:CDS:1</fullName>
    </submittedName>
</protein>
<keyword evidence="2" id="KW-1185">Reference proteome</keyword>
<name>A0ACA9NY88_9GLOM</name>
<evidence type="ECO:0000313" key="2">
    <source>
        <dbReference type="Proteomes" id="UP000789860"/>
    </source>
</evidence>
<proteinExistence type="predicted"/>
<gene>
    <name evidence="1" type="ORF">SCALOS_LOCUS9759</name>
</gene>
<dbReference type="Proteomes" id="UP000789860">
    <property type="component" value="Unassembled WGS sequence"/>
</dbReference>
<dbReference type="EMBL" id="CAJVPM010032067">
    <property type="protein sequence ID" value="CAG8681646.1"/>
    <property type="molecule type" value="Genomic_DNA"/>
</dbReference>
<feature type="non-terminal residue" evidence="1">
    <location>
        <position position="51"/>
    </location>
</feature>
<evidence type="ECO:0000313" key="1">
    <source>
        <dbReference type="EMBL" id="CAG8681646.1"/>
    </source>
</evidence>
<reference evidence="1" key="1">
    <citation type="submission" date="2021-06" db="EMBL/GenBank/DDBJ databases">
        <authorList>
            <person name="Kallberg Y."/>
            <person name="Tangrot J."/>
            <person name="Rosling A."/>
        </authorList>
    </citation>
    <scope>NUCLEOTIDE SEQUENCE</scope>
    <source>
        <strain evidence="1">AU212A</strain>
    </source>
</reference>
<organism evidence="1 2">
    <name type="scientific">Scutellospora calospora</name>
    <dbReference type="NCBI Taxonomy" id="85575"/>
    <lineage>
        <taxon>Eukaryota</taxon>
        <taxon>Fungi</taxon>
        <taxon>Fungi incertae sedis</taxon>
        <taxon>Mucoromycota</taxon>
        <taxon>Glomeromycotina</taxon>
        <taxon>Glomeromycetes</taxon>
        <taxon>Diversisporales</taxon>
        <taxon>Gigasporaceae</taxon>
        <taxon>Scutellospora</taxon>
    </lineage>
</organism>